<evidence type="ECO:0000256" key="1">
    <source>
        <dbReference type="SAM" id="SignalP"/>
    </source>
</evidence>
<evidence type="ECO:0000313" key="4">
    <source>
        <dbReference type="Proteomes" id="UP001596492"/>
    </source>
</evidence>
<proteinExistence type="predicted"/>
<dbReference type="Gene3D" id="2.60.120.430">
    <property type="entry name" value="Galactose-binding lectin"/>
    <property type="match status" value="1"/>
</dbReference>
<dbReference type="SUPFAM" id="SSF49785">
    <property type="entry name" value="Galactose-binding domain-like"/>
    <property type="match status" value="1"/>
</dbReference>
<dbReference type="Pfam" id="PF18559">
    <property type="entry name" value="Exop_C"/>
    <property type="match status" value="1"/>
</dbReference>
<feature type="domain" description="ExoP galactose-binding-like" evidence="2">
    <location>
        <begin position="51"/>
        <end position="217"/>
    </location>
</feature>
<keyword evidence="3" id="KW-0378">Hydrolase</keyword>
<keyword evidence="1" id="KW-0732">Signal</keyword>
<name>A0ABW2IJH7_9PROT</name>
<dbReference type="InterPro" id="IPR008979">
    <property type="entry name" value="Galactose-bd-like_sf"/>
</dbReference>
<dbReference type="Proteomes" id="UP001596492">
    <property type="component" value="Unassembled WGS sequence"/>
</dbReference>
<dbReference type="RefSeq" id="WP_382166471.1">
    <property type="nucleotide sequence ID" value="NZ_JBHTBR010000002.1"/>
</dbReference>
<accession>A0ABW2IJH7</accession>
<dbReference type="GO" id="GO:0016787">
    <property type="term" value="F:hydrolase activity"/>
    <property type="evidence" value="ECO:0007669"/>
    <property type="project" value="UniProtKB-KW"/>
</dbReference>
<feature type="chain" id="PRO_5045496953" evidence="1">
    <location>
        <begin position="28"/>
        <end position="227"/>
    </location>
</feature>
<feature type="signal peptide" evidence="1">
    <location>
        <begin position="1"/>
        <end position="27"/>
    </location>
</feature>
<dbReference type="InterPro" id="IPR041443">
    <property type="entry name" value="Exop_C"/>
</dbReference>
<dbReference type="EMBL" id="JBHTBR010000002">
    <property type="protein sequence ID" value="MFC7291278.1"/>
    <property type="molecule type" value="Genomic_DNA"/>
</dbReference>
<keyword evidence="4" id="KW-1185">Reference proteome</keyword>
<reference evidence="4" key="1">
    <citation type="journal article" date="2019" name="Int. J. Syst. Evol. Microbiol.">
        <title>The Global Catalogue of Microorganisms (GCM) 10K type strain sequencing project: providing services to taxonomists for standard genome sequencing and annotation.</title>
        <authorList>
            <consortium name="The Broad Institute Genomics Platform"/>
            <consortium name="The Broad Institute Genome Sequencing Center for Infectious Disease"/>
            <person name="Wu L."/>
            <person name="Ma J."/>
        </authorList>
    </citation>
    <scope>NUCLEOTIDE SEQUENCE [LARGE SCALE GENOMIC DNA]</scope>
    <source>
        <strain evidence="4">CCUG 51308</strain>
    </source>
</reference>
<evidence type="ECO:0000259" key="2">
    <source>
        <dbReference type="Pfam" id="PF18559"/>
    </source>
</evidence>
<organism evidence="3 4">
    <name type="scientific">Hirschia litorea</name>
    <dbReference type="NCBI Taxonomy" id="1199156"/>
    <lineage>
        <taxon>Bacteria</taxon>
        <taxon>Pseudomonadati</taxon>
        <taxon>Pseudomonadota</taxon>
        <taxon>Alphaproteobacteria</taxon>
        <taxon>Hyphomonadales</taxon>
        <taxon>Hyphomonadaceae</taxon>
        <taxon>Hirschia</taxon>
    </lineage>
</organism>
<gene>
    <name evidence="3" type="ORF">ACFQS8_06595</name>
</gene>
<evidence type="ECO:0000313" key="3">
    <source>
        <dbReference type="EMBL" id="MFC7291278.1"/>
    </source>
</evidence>
<comment type="caution">
    <text evidence="3">The sequence shown here is derived from an EMBL/GenBank/DDBJ whole genome shotgun (WGS) entry which is preliminary data.</text>
</comment>
<protein>
    <submittedName>
        <fullName evidence="3">Glycoside hydrolase</fullName>
    </submittedName>
</protein>
<sequence length="227" mass="25063">MNTFNNGSIAALISICCSLAFLPQASAEETSQAPALDPNIHYVMNGKSVGPWEYSLNYGKEILTTLPAQTTKSSLTATSATKTIEGDAIRLKWSPKGIKNEWGSPDANVMTLNLINRQTPLDFSTVQNDAALVIDVRVIRPPQKVVELNMECNWDWKCRSAVQLKSVFKKLPKNEWVSLPLPLKCFADENFDFSKITSPLILQTTGKMEIEVGDIRLAAFPADQAKC</sequence>